<evidence type="ECO:0000313" key="6">
    <source>
        <dbReference type="Proteomes" id="UP001432027"/>
    </source>
</evidence>
<keyword evidence="2" id="KW-0677">Repeat</keyword>
<gene>
    <name evidence="5" type="ORF">PENTCL1PPCAC_21570</name>
</gene>
<dbReference type="Proteomes" id="UP001432027">
    <property type="component" value="Unassembled WGS sequence"/>
</dbReference>
<feature type="non-terminal residue" evidence="5">
    <location>
        <position position="118"/>
    </location>
</feature>
<accession>A0AAV5TXX7</accession>
<evidence type="ECO:0000259" key="3">
    <source>
        <dbReference type="Pfam" id="PF00651"/>
    </source>
</evidence>
<sequence length="118" mass="13386">FGGDTIESLLNYVYTGRLTISLSNVQSLIGGAQYFAIEYVVDECARFISKRIDIDNVLTLLSFCEFIALHKMDNLILRFIDKNFVPISLTPEFLEIPVDEPESLHQRDSINVDNEGQV</sequence>
<name>A0AAV5TXX7_9BILA</name>
<dbReference type="InterPro" id="IPR000210">
    <property type="entry name" value="BTB/POZ_dom"/>
</dbReference>
<dbReference type="Gene3D" id="3.30.710.10">
    <property type="entry name" value="Potassium Channel Kv1.1, Chain A"/>
    <property type="match status" value="1"/>
</dbReference>
<protein>
    <recommendedName>
        <fullName evidence="7">BTB domain-containing protein</fullName>
    </recommendedName>
</protein>
<evidence type="ECO:0000313" key="5">
    <source>
        <dbReference type="EMBL" id="GMS99395.1"/>
    </source>
</evidence>
<evidence type="ECO:0000256" key="1">
    <source>
        <dbReference type="ARBA" id="ARBA00022441"/>
    </source>
</evidence>
<dbReference type="InterPro" id="IPR011333">
    <property type="entry name" value="SKP1/BTB/POZ_sf"/>
</dbReference>
<keyword evidence="1" id="KW-0880">Kelch repeat</keyword>
<dbReference type="Gene3D" id="1.25.40.420">
    <property type="match status" value="1"/>
</dbReference>
<dbReference type="SUPFAM" id="SSF54695">
    <property type="entry name" value="POZ domain"/>
    <property type="match status" value="1"/>
</dbReference>
<evidence type="ECO:0000256" key="2">
    <source>
        <dbReference type="ARBA" id="ARBA00022737"/>
    </source>
</evidence>
<feature type="domain" description="BACK" evidence="4">
    <location>
        <begin position="58"/>
        <end position="118"/>
    </location>
</feature>
<proteinExistence type="predicted"/>
<keyword evidence="6" id="KW-1185">Reference proteome</keyword>
<comment type="caution">
    <text evidence="5">The sequence shown here is derived from an EMBL/GenBank/DDBJ whole genome shotgun (WGS) entry which is preliminary data.</text>
</comment>
<evidence type="ECO:0000259" key="4">
    <source>
        <dbReference type="Pfam" id="PF07707"/>
    </source>
</evidence>
<dbReference type="EMBL" id="BTSX01000005">
    <property type="protein sequence ID" value="GMS99395.1"/>
    <property type="molecule type" value="Genomic_DNA"/>
</dbReference>
<dbReference type="Pfam" id="PF00651">
    <property type="entry name" value="BTB"/>
    <property type="match status" value="1"/>
</dbReference>
<feature type="non-terminal residue" evidence="5">
    <location>
        <position position="1"/>
    </location>
</feature>
<feature type="domain" description="BTB" evidence="3">
    <location>
        <begin position="5"/>
        <end position="50"/>
    </location>
</feature>
<dbReference type="Pfam" id="PF07707">
    <property type="entry name" value="BACK"/>
    <property type="match status" value="1"/>
</dbReference>
<dbReference type="InterPro" id="IPR011705">
    <property type="entry name" value="BACK"/>
</dbReference>
<dbReference type="PANTHER" id="PTHR24412:SF497">
    <property type="entry name" value="KELCH-LIKE PROTEIN 18"/>
    <property type="match status" value="1"/>
</dbReference>
<organism evidence="5 6">
    <name type="scientific">Pristionchus entomophagus</name>
    <dbReference type="NCBI Taxonomy" id="358040"/>
    <lineage>
        <taxon>Eukaryota</taxon>
        <taxon>Metazoa</taxon>
        <taxon>Ecdysozoa</taxon>
        <taxon>Nematoda</taxon>
        <taxon>Chromadorea</taxon>
        <taxon>Rhabditida</taxon>
        <taxon>Rhabditina</taxon>
        <taxon>Diplogasteromorpha</taxon>
        <taxon>Diplogasteroidea</taxon>
        <taxon>Neodiplogasteridae</taxon>
        <taxon>Pristionchus</taxon>
    </lineage>
</organism>
<dbReference type="AlphaFoldDB" id="A0AAV5TXX7"/>
<dbReference type="PANTHER" id="PTHR24412">
    <property type="entry name" value="KELCH PROTEIN"/>
    <property type="match status" value="1"/>
</dbReference>
<reference evidence="5" key="1">
    <citation type="submission" date="2023-10" db="EMBL/GenBank/DDBJ databases">
        <title>Genome assembly of Pristionchus species.</title>
        <authorList>
            <person name="Yoshida K."/>
            <person name="Sommer R.J."/>
        </authorList>
    </citation>
    <scope>NUCLEOTIDE SEQUENCE</scope>
    <source>
        <strain evidence="5">RS0144</strain>
    </source>
</reference>
<evidence type="ECO:0008006" key="7">
    <source>
        <dbReference type="Google" id="ProtNLM"/>
    </source>
</evidence>